<evidence type="ECO:0000259" key="6">
    <source>
        <dbReference type="Pfam" id="PF25919"/>
    </source>
</evidence>
<dbReference type="InterPro" id="IPR021647">
    <property type="entry name" value="CusF_Ec"/>
</dbReference>
<dbReference type="Gene3D" id="2.40.420.20">
    <property type="match status" value="1"/>
</dbReference>
<dbReference type="GO" id="GO:0046914">
    <property type="term" value="F:transition metal ion binding"/>
    <property type="evidence" value="ECO:0007669"/>
    <property type="project" value="TreeGrafter"/>
</dbReference>
<dbReference type="Pfam" id="PF11604">
    <property type="entry name" value="CusF_Ec"/>
    <property type="match status" value="3"/>
</dbReference>
<evidence type="ECO:0000259" key="4">
    <source>
        <dbReference type="Pfam" id="PF19335"/>
    </source>
</evidence>
<dbReference type="InterPro" id="IPR045800">
    <property type="entry name" value="HMBD"/>
</dbReference>
<evidence type="ECO:0000259" key="5">
    <source>
        <dbReference type="Pfam" id="PF25869"/>
    </source>
</evidence>
<protein>
    <submittedName>
        <fullName evidence="8">Efflux transporter periplasmic adaptor subunit</fullName>
    </submittedName>
</protein>
<dbReference type="Pfam" id="PF25954">
    <property type="entry name" value="Beta-barrel_RND_2"/>
    <property type="match status" value="1"/>
</dbReference>
<evidence type="ECO:0000259" key="7">
    <source>
        <dbReference type="Pfam" id="PF25954"/>
    </source>
</evidence>
<evidence type="ECO:0000256" key="2">
    <source>
        <dbReference type="ARBA" id="ARBA00022448"/>
    </source>
</evidence>
<dbReference type="PANTHER" id="PTHR30097">
    <property type="entry name" value="CATION EFFLUX SYSTEM PROTEIN CUSB"/>
    <property type="match status" value="1"/>
</dbReference>
<accession>A0A2S9V8R6</accession>
<comment type="similarity">
    <text evidence="1">Belongs to the membrane fusion protein (MFP) (TC 8.A.1) family.</text>
</comment>
<dbReference type="RefSeq" id="WP_105935260.1">
    <property type="nucleotide sequence ID" value="NZ_PVNP01000160.1"/>
</dbReference>
<dbReference type="GO" id="GO:0030288">
    <property type="term" value="C:outer membrane-bounded periplasmic space"/>
    <property type="evidence" value="ECO:0007669"/>
    <property type="project" value="TreeGrafter"/>
</dbReference>
<comment type="caution">
    <text evidence="8">The sequence shown here is derived from an EMBL/GenBank/DDBJ whole genome shotgun (WGS) entry which is preliminary data.</text>
</comment>
<dbReference type="Pfam" id="PF25869">
    <property type="entry name" value="3HB_CusB"/>
    <property type="match status" value="1"/>
</dbReference>
<reference evidence="9" key="1">
    <citation type="journal article" date="2020" name="Int. J. Syst. Evol. Microbiol.">
        <title>Alteromonas alba sp. nov., a marine bacterium isolated from the seawater of the West Pacific Ocean.</title>
        <authorList>
            <person name="Sun C."/>
            <person name="Wu Y.-H."/>
            <person name="Xamxidin M."/>
            <person name="Cheng H."/>
            <person name="Xu X.-W."/>
        </authorList>
    </citation>
    <scope>NUCLEOTIDE SEQUENCE [LARGE SCALE GENOMIC DNA]</scope>
    <source>
        <strain evidence="9">190</strain>
    </source>
</reference>
<sequence length="666" mass="73127">MNNTKAIILGCVIGGAMTALAYTSLLPSDAPSNAAGQSTEPQPLYWVAPMDPNYRRDEPGKSPMGMDLVPVYEESTGGNEGPGTISISPNVVNNLGVRTASVQRRSLHVPIRTVGYLQYNEDTLIHIHPRVEGWVDTLHVKASGEYVKKGEPLYSLYSPELVNAQEELLIAMRRGSDDLINAARSRLDALQMPNEAIQSLISSKKVRQTITFSAPQTGFVDNLNIREGFFIKPGNTLLSIGALDEVWVDAEIFERQSAQVTVGLPVTMTLDFLPGKTWEGEVDYVYPTLEQSTRTLRVRLRFKNADYALKPNMFAQITIHSDFDSDNVLVPSEAVIRTGTQDRVVLALGDGQFKSIAVDVGRVVEDYTEITTGLIDGDQIVTSAHFLLDSESSISSDFKRMEAPGALPSSVFTEATITDVMPSHNMITVNHGAISEWDWPEMTMDFTVANHVDLTSLRQGMGAHIEISKENDGQYVVTTVHIIDDNADTQTINGRTIWTEATINSVMPSHKMLNLDHGAIEAWDWPAMTMDFFVADTIDLSQLKAGMDLHIEITKTGDSDYLVTTIHVKSAEPSSAQSAMVTGTINAINTQSRVVNISREAIPKWDRPAATLDFTLSDDIDISQFTVGADITFTFEITDGNFRILSIQSESQDASMDHSNHGGAHE</sequence>
<dbReference type="GO" id="GO:0022857">
    <property type="term" value="F:transmembrane transporter activity"/>
    <property type="evidence" value="ECO:0007669"/>
    <property type="project" value="InterPro"/>
</dbReference>
<keyword evidence="9" id="KW-1185">Reference proteome</keyword>
<feature type="chain" id="PRO_5015616733" evidence="3">
    <location>
        <begin position="22"/>
        <end position="666"/>
    </location>
</feature>
<keyword evidence="2" id="KW-0813">Transport</keyword>
<dbReference type="GO" id="GO:0015679">
    <property type="term" value="P:plasma membrane copper ion transport"/>
    <property type="evidence" value="ECO:0007669"/>
    <property type="project" value="TreeGrafter"/>
</dbReference>
<feature type="domain" description="CusB-like three alpha-helical bundle" evidence="5">
    <location>
        <begin position="160"/>
        <end position="208"/>
    </location>
</feature>
<dbReference type="PANTHER" id="PTHR30097:SF15">
    <property type="entry name" value="CATION EFFLUX SYSTEM PROTEIN CUSB"/>
    <property type="match status" value="1"/>
</dbReference>
<evidence type="ECO:0000256" key="3">
    <source>
        <dbReference type="SAM" id="SignalP"/>
    </source>
</evidence>
<proteinExistence type="inferred from homology"/>
<dbReference type="InterPro" id="IPR058790">
    <property type="entry name" value="BSH_CusB"/>
</dbReference>
<dbReference type="Gene3D" id="6.10.140.730">
    <property type="match status" value="1"/>
</dbReference>
<keyword evidence="3" id="KW-0732">Signal</keyword>
<dbReference type="SUPFAM" id="SSF111369">
    <property type="entry name" value="HlyD-like secretion proteins"/>
    <property type="match status" value="1"/>
</dbReference>
<dbReference type="FunFam" id="2.40.30.170:FF:000010">
    <property type="entry name" value="Efflux RND transporter periplasmic adaptor subunit"/>
    <property type="match status" value="1"/>
</dbReference>
<gene>
    <name evidence="8" type="ORF">C6Y40_14840</name>
</gene>
<dbReference type="Gene3D" id="2.40.50.320">
    <property type="entry name" value="Copper binding periplasmic protein CusF"/>
    <property type="match status" value="3"/>
</dbReference>
<dbReference type="GO" id="GO:0060003">
    <property type="term" value="P:copper ion export"/>
    <property type="evidence" value="ECO:0007669"/>
    <property type="project" value="TreeGrafter"/>
</dbReference>
<dbReference type="InterPro" id="IPR051909">
    <property type="entry name" value="MFP_Cation_Efflux"/>
</dbReference>
<dbReference type="Pfam" id="PF25919">
    <property type="entry name" value="BSH_CusB"/>
    <property type="match status" value="1"/>
</dbReference>
<feature type="domain" description="Heavy metal binding" evidence="4">
    <location>
        <begin position="45"/>
        <end position="71"/>
    </location>
</feature>
<evidence type="ECO:0000313" key="8">
    <source>
        <dbReference type="EMBL" id="PRO72828.1"/>
    </source>
</evidence>
<dbReference type="GO" id="GO:0016020">
    <property type="term" value="C:membrane"/>
    <property type="evidence" value="ECO:0007669"/>
    <property type="project" value="InterPro"/>
</dbReference>
<dbReference type="InterPro" id="IPR058791">
    <property type="entry name" value="3HB_CusB"/>
</dbReference>
<dbReference type="InterPro" id="IPR006143">
    <property type="entry name" value="RND_pump_MFP"/>
</dbReference>
<organism evidence="8 9">
    <name type="scientific">Alteromonas alba</name>
    <dbReference type="NCBI Taxonomy" id="2079529"/>
    <lineage>
        <taxon>Bacteria</taxon>
        <taxon>Pseudomonadati</taxon>
        <taxon>Pseudomonadota</taxon>
        <taxon>Gammaproteobacteria</taxon>
        <taxon>Alteromonadales</taxon>
        <taxon>Alteromonadaceae</taxon>
        <taxon>Alteromonas/Salinimonas group</taxon>
        <taxon>Alteromonas</taxon>
    </lineage>
</organism>
<evidence type="ECO:0000256" key="1">
    <source>
        <dbReference type="ARBA" id="ARBA00009477"/>
    </source>
</evidence>
<feature type="domain" description="CusB-like barrel-sandwich hybrid" evidence="6">
    <location>
        <begin position="126"/>
        <end position="240"/>
    </location>
</feature>
<dbReference type="Proteomes" id="UP000238949">
    <property type="component" value="Unassembled WGS sequence"/>
</dbReference>
<feature type="signal peptide" evidence="3">
    <location>
        <begin position="1"/>
        <end position="21"/>
    </location>
</feature>
<evidence type="ECO:0000313" key="9">
    <source>
        <dbReference type="Proteomes" id="UP000238949"/>
    </source>
</evidence>
<dbReference type="NCBIfam" id="TIGR01730">
    <property type="entry name" value="RND_mfp"/>
    <property type="match status" value="1"/>
</dbReference>
<feature type="domain" description="CusB-like beta-barrel" evidence="7">
    <location>
        <begin position="245"/>
        <end position="321"/>
    </location>
</feature>
<dbReference type="OrthoDB" id="9806939at2"/>
<dbReference type="Pfam" id="PF19335">
    <property type="entry name" value="HMBD"/>
    <property type="match status" value="1"/>
</dbReference>
<dbReference type="InterPro" id="IPR058792">
    <property type="entry name" value="Beta-barrel_RND_2"/>
</dbReference>
<name>A0A2S9V8R6_9ALTE</name>
<dbReference type="EMBL" id="PVNP01000160">
    <property type="protein sequence ID" value="PRO72828.1"/>
    <property type="molecule type" value="Genomic_DNA"/>
</dbReference>
<dbReference type="AlphaFoldDB" id="A0A2S9V8R6"/>
<dbReference type="Gene3D" id="2.40.30.170">
    <property type="match status" value="1"/>
</dbReference>
<dbReference type="InterPro" id="IPR042230">
    <property type="entry name" value="CusF_sf"/>
</dbReference>